<protein>
    <submittedName>
        <fullName evidence="18">DNA repair protein rad5</fullName>
    </submittedName>
</protein>
<dbReference type="SMART" id="SM00184">
    <property type="entry name" value="RING"/>
    <property type="match status" value="1"/>
</dbReference>
<keyword evidence="7" id="KW-0378">Hydrolase</keyword>
<evidence type="ECO:0000256" key="6">
    <source>
        <dbReference type="ARBA" id="ARBA00022771"/>
    </source>
</evidence>
<dbReference type="SMART" id="SM00487">
    <property type="entry name" value="DEXDc"/>
    <property type="match status" value="1"/>
</dbReference>
<reference evidence="18 19" key="1">
    <citation type="journal article" date="2016" name="Genome Biol. Evol.">
        <title>Divergent and convergent evolution of fungal pathogenicity.</title>
        <authorList>
            <person name="Shang Y."/>
            <person name="Xiao G."/>
            <person name="Zheng P."/>
            <person name="Cen K."/>
            <person name="Zhan S."/>
            <person name="Wang C."/>
        </authorList>
    </citation>
    <scope>NUCLEOTIDE SEQUENCE [LARGE SCALE GENOMIC DNA]</scope>
    <source>
        <strain evidence="18 19">ARSEF 7405</strain>
    </source>
</reference>
<evidence type="ECO:0000256" key="5">
    <source>
        <dbReference type="ARBA" id="ARBA00022763"/>
    </source>
</evidence>
<evidence type="ECO:0000259" key="16">
    <source>
        <dbReference type="PROSITE" id="PS51192"/>
    </source>
</evidence>
<evidence type="ECO:0000256" key="1">
    <source>
        <dbReference type="ARBA" id="ARBA00004123"/>
    </source>
</evidence>
<dbReference type="GO" id="GO:0003676">
    <property type="term" value="F:nucleic acid binding"/>
    <property type="evidence" value="ECO:0007669"/>
    <property type="project" value="InterPro"/>
</dbReference>
<feature type="compositionally biased region" description="Polar residues" evidence="14">
    <location>
        <begin position="335"/>
        <end position="346"/>
    </location>
</feature>
<comment type="subcellular location">
    <subcellularLocation>
        <location evidence="1">Nucleus</location>
    </subcellularLocation>
</comment>
<evidence type="ECO:0000256" key="3">
    <source>
        <dbReference type="ARBA" id="ARBA00022723"/>
    </source>
</evidence>
<dbReference type="EMBL" id="AZGZ01000006">
    <property type="protein sequence ID" value="KZZ94620.1"/>
    <property type="molecule type" value="Genomic_DNA"/>
</dbReference>
<dbReference type="VEuPathDB" id="FungiDB:AAP_01920"/>
<dbReference type="PANTHER" id="PTHR45626">
    <property type="entry name" value="TRANSCRIPTION TERMINATION FACTOR 2-RELATED"/>
    <property type="match status" value="1"/>
</dbReference>
<dbReference type="PROSITE" id="PS51192">
    <property type="entry name" value="HELICASE_ATP_BIND_1"/>
    <property type="match status" value="1"/>
</dbReference>
<evidence type="ECO:0000313" key="19">
    <source>
        <dbReference type="Proteomes" id="UP000242877"/>
    </source>
</evidence>
<dbReference type="InterPro" id="IPR000330">
    <property type="entry name" value="SNF2_N"/>
</dbReference>
<dbReference type="InterPro" id="IPR014001">
    <property type="entry name" value="Helicase_ATP-bd"/>
</dbReference>
<dbReference type="InterPro" id="IPR001841">
    <property type="entry name" value="Znf_RING"/>
</dbReference>
<evidence type="ECO:0000256" key="11">
    <source>
        <dbReference type="ARBA" id="ARBA00023204"/>
    </source>
</evidence>
<dbReference type="CDD" id="cd18008">
    <property type="entry name" value="DEXDc_SHPRH-like"/>
    <property type="match status" value="1"/>
</dbReference>
<feature type="domain" description="Helicase ATP-binding" evidence="16">
    <location>
        <begin position="458"/>
        <end position="656"/>
    </location>
</feature>
<feature type="region of interest" description="Disordered" evidence="14">
    <location>
        <begin position="904"/>
        <end position="927"/>
    </location>
</feature>
<dbReference type="GO" id="GO:0004386">
    <property type="term" value="F:helicase activity"/>
    <property type="evidence" value="ECO:0007669"/>
    <property type="project" value="UniProtKB-KW"/>
</dbReference>
<dbReference type="InterPro" id="IPR038718">
    <property type="entry name" value="SNF2-like_sf"/>
</dbReference>
<evidence type="ECO:0000256" key="12">
    <source>
        <dbReference type="ARBA" id="ARBA00023242"/>
    </source>
</evidence>
<dbReference type="Pfam" id="PF00097">
    <property type="entry name" value="zf-C3HC4"/>
    <property type="match status" value="1"/>
</dbReference>
<dbReference type="Gene3D" id="3.40.50.300">
    <property type="entry name" value="P-loop containing nucleotide triphosphate hydrolases"/>
    <property type="match status" value="2"/>
</dbReference>
<dbReference type="AlphaFoldDB" id="A0A166P654"/>
<evidence type="ECO:0000259" key="17">
    <source>
        <dbReference type="PROSITE" id="PS51194"/>
    </source>
</evidence>
<keyword evidence="9" id="KW-0862">Zinc</keyword>
<comment type="similarity">
    <text evidence="2">Belongs to the SNF2/RAD54 helicase family.</text>
</comment>
<dbReference type="InterPro" id="IPR050628">
    <property type="entry name" value="SNF2_RAD54_helicase_TF"/>
</dbReference>
<evidence type="ECO:0000259" key="15">
    <source>
        <dbReference type="PROSITE" id="PS50089"/>
    </source>
</evidence>
<evidence type="ECO:0000256" key="10">
    <source>
        <dbReference type="ARBA" id="ARBA00022840"/>
    </source>
</evidence>
<dbReference type="OrthoDB" id="2801544at2759"/>
<evidence type="ECO:0000256" key="4">
    <source>
        <dbReference type="ARBA" id="ARBA00022741"/>
    </source>
</evidence>
<dbReference type="CDD" id="cd18793">
    <property type="entry name" value="SF2_C_SNF"/>
    <property type="match status" value="1"/>
</dbReference>
<keyword evidence="3" id="KW-0479">Metal-binding</keyword>
<dbReference type="PROSITE" id="PS51194">
    <property type="entry name" value="HELICASE_CTER"/>
    <property type="match status" value="1"/>
</dbReference>
<feature type="domain" description="Helicase C-terminal" evidence="17">
    <location>
        <begin position="949"/>
        <end position="1129"/>
    </location>
</feature>
<accession>A0A166P654</accession>
<dbReference type="InterPro" id="IPR001650">
    <property type="entry name" value="Helicase_C-like"/>
</dbReference>
<dbReference type="Pfam" id="PF00271">
    <property type="entry name" value="Helicase_C"/>
    <property type="match status" value="1"/>
</dbReference>
<dbReference type="Pfam" id="PF24975">
    <property type="entry name" value="UBA_Rad5"/>
    <property type="match status" value="1"/>
</dbReference>
<evidence type="ECO:0000256" key="2">
    <source>
        <dbReference type="ARBA" id="ARBA00007025"/>
    </source>
</evidence>
<feature type="region of interest" description="Disordered" evidence="14">
    <location>
        <begin position="330"/>
        <end position="356"/>
    </location>
</feature>
<name>A0A166P654_9EURO</name>
<dbReference type="Gene3D" id="3.30.40.10">
    <property type="entry name" value="Zinc/RING finger domain, C3HC4 (zinc finger)"/>
    <property type="match status" value="1"/>
</dbReference>
<keyword evidence="5" id="KW-0227">DNA damage</keyword>
<dbReference type="SMART" id="SM00910">
    <property type="entry name" value="HIRAN"/>
    <property type="match status" value="1"/>
</dbReference>
<dbReference type="InterPro" id="IPR027417">
    <property type="entry name" value="P-loop_NTPase"/>
</dbReference>
<evidence type="ECO:0000256" key="13">
    <source>
        <dbReference type="PROSITE-ProRule" id="PRU00175"/>
    </source>
</evidence>
<keyword evidence="4" id="KW-0547">Nucleotide-binding</keyword>
<dbReference type="Pfam" id="PF08797">
    <property type="entry name" value="HIRAN"/>
    <property type="match status" value="1"/>
</dbReference>
<dbReference type="PANTHER" id="PTHR45626:SF22">
    <property type="entry name" value="DNA REPAIR PROTEIN RAD5"/>
    <property type="match status" value="1"/>
</dbReference>
<dbReference type="GO" id="GO:0005634">
    <property type="term" value="C:nucleus"/>
    <property type="evidence" value="ECO:0007669"/>
    <property type="project" value="UniProtKB-SubCell"/>
</dbReference>
<evidence type="ECO:0000256" key="8">
    <source>
        <dbReference type="ARBA" id="ARBA00022806"/>
    </source>
</evidence>
<dbReference type="GO" id="GO:0006281">
    <property type="term" value="P:DNA repair"/>
    <property type="evidence" value="ECO:0007669"/>
    <property type="project" value="UniProtKB-KW"/>
</dbReference>
<keyword evidence="12" id="KW-0539">Nucleus</keyword>
<dbReference type="Proteomes" id="UP000242877">
    <property type="component" value="Unassembled WGS sequence"/>
</dbReference>
<dbReference type="Gene3D" id="3.40.50.10810">
    <property type="entry name" value="Tandem AAA-ATPase domain"/>
    <property type="match status" value="1"/>
</dbReference>
<keyword evidence="8" id="KW-0347">Helicase</keyword>
<dbReference type="GO" id="GO:0008270">
    <property type="term" value="F:zinc ion binding"/>
    <property type="evidence" value="ECO:0007669"/>
    <property type="project" value="UniProtKB-KW"/>
</dbReference>
<dbReference type="GO" id="GO:0008094">
    <property type="term" value="F:ATP-dependent activity, acting on DNA"/>
    <property type="evidence" value="ECO:0007669"/>
    <property type="project" value="TreeGrafter"/>
</dbReference>
<dbReference type="Pfam" id="PF00176">
    <property type="entry name" value="SNF2-rel_dom"/>
    <property type="match status" value="1"/>
</dbReference>
<feature type="region of interest" description="Disordered" evidence="14">
    <location>
        <begin position="1"/>
        <end position="44"/>
    </location>
</feature>
<evidence type="ECO:0000256" key="14">
    <source>
        <dbReference type="SAM" id="MobiDB-lite"/>
    </source>
</evidence>
<dbReference type="InterPro" id="IPR014905">
    <property type="entry name" value="HIRAN"/>
</dbReference>
<dbReference type="PROSITE" id="PS50089">
    <property type="entry name" value="ZF_RING_2"/>
    <property type="match status" value="1"/>
</dbReference>
<keyword evidence="10" id="KW-0067">ATP-binding</keyword>
<proteinExistence type="inferred from homology"/>
<keyword evidence="11" id="KW-0234">DNA repair</keyword>
<dbReference type="GO" id="GO:0016818">
    <property type="term" value="F:hydrolase activity, acting on acid anhydrides, in phosphorus-containing anhydrides"/>
    <property type="evidence" value="ECO:0007669"/>
    <property type="project" value="InterPro"/>
</dbReference>
<dbReference type="SUPFAM" id="SSF52540">
    <property type="entry name" value="P-loop containing nucleoside triphosphate hydrolases"/>
    <property type="match status" value="2"/>
</dbReference>
<feature type="domain" description="RING-type" evidence="15">
    <location>
        <begin position="843"/>
        <end position="888"/>
    </location>
</feature>
<evidence type="ECO:0000256" key="7">
    <source>
        <dbReference type="ARBA" id="ARBA00022801"/>
    </source>
</evidence>
<evidence type="ECO:0000256" key="9">
    <source>
        <dbReference type="ARBA" id="ARBA00022833"/>
    </source>
</evidence>
<sequence length="1133" mass="127700">MDLGSGGGDDQRPTKRQRRLADPTDEEASSLLVPATPQNAPLTDDAVEAVPESTAGEPILTDSIDGDDFDYDTFQAVVGCPVSRVTIDKIRRSIRSDELQNVVNAYFDGSWGADTSIAESAEVPPEPPQAALVSSQPQIDQLQIESEDTNVLDTSPRSRYVGAFGVAAWATTSGSHLIEHGESVAIERVKMRSIPKRGRQKEDYLTRFVVRGKAIGRLPQETAAWVSTLLDQKVCELEGVCVFAPDRLRVNDTIYLQLKCFLLDTAFRSPELNVAGENTGPRFFESQETTEEKMLRQRQIALIKLFTEMNVEPTAGGQTGLERRKEDLLRAAESADQSPRPSTQAPNGGADEEEGATLEQDQLDSLYKKTQAFDFNTPETEPSDTFALELRRYQKQALHWMLSKEKDIKPQRQMSMHPLWEEYTWPVKDMDDNPLPRVRGQDKFYLNPYSGELSLKFPAQEQHCLGGILADEMGLGKTIEMMSLIHTHRLSEMEVSEWTENKRFSSYGLQEVTPAPYTTLVVAPMSLLAQWAAEAERASKEGTMKVRIYYGNNRIVDLRRQCYDRHDAYDVIVTSYGVVLSEFGGELAPDKELPGLFGVKFLRVILDEAHLIKNRNAKTARACYALNAVHRWALTGTPIVNRLEDLYSLVRYLKVEPWSDFSFWRTFITIPFESKNFLRALSVVQTVLEPLVLRRTKNMKTPDGEALVPLPTRTVKVENVELSKAEREIYDLIFTRAQRTFNENVAAGTLLKSYTTIFAQILRLRQVCCHPILTRNRDIVADEEDAAAVSEQSNQLQDDMDLQDLINRFTAACDEADASERDHSVTFTTAALKQIQNDASGECPICSEEPMINPAVTPCWHTACKGCIEHYVKHQTDRRMPPRCPVCRDDISIRDIFEIVRHSSPSGSITPIEHGTPSTQPPPSQVPRISLRRVNPLSPSTQTSAKITALIQHLVRLPPNSKAVVFSQFTSFLDLIGPRLQREKINFVRLDGTMTQKDRATVLSDFNRTEVDFEEEIIDGTSIPKPKIPTVLLISLRAGGVGLNLTAANYVFMMDPWWSFAVESQAIDRVHRMGQLREVHVTRFIVQHSIEERMLRIQEKKMMIAGSLGLRLGGEGEEERRKERIEDLKLLFE</sequence>
<dbReference type="InterPro" id="IPR018957">
    <property type="entry name" value="Znf_C3HC4_RING-type"/>
</dbReference>
<dbReference type="SMART" id="SM00490">
    <property type="entry name" value="HELICc"/>
    <property type="match status" value="1"/>
</dbReference>
<dbReference type="GO" id="GO:0005524">
    <property type="term" value="F:ATP binding"/>
    <property type="evidence" value="ECO:0007669"/>
    <property type="project" value="UniProtKB-KW"/>
</dbReference>
<comment type="caution">
    <text evidence="18">The sequence shown here is derived from an EMBL/GenBank/DDBJ whole genome shotgun (WGS) entry which is preliminary data.</text>
</comment>
<organism evidence="18 19">
    <name type="scientific">Ascosphaera apis ARSEF 7405</name>
    <dbReference type="NCBI Taxonomy" id="392613"/>
    <lineage>
        <taxon>Eukaryota</taxon>
        <taxon>Fungi</taxon>
        <taxon>Dikarya</taxon>
        <taxon>Ascomycota</taxon>
        <taxon>Pezizomycotina</taxon>
        <taxon>Eurotiomycetes</taxon>
        <taxon>Eurotiomycetidae</taxon>
        <taxon>Onygenales</taxon>
        <taxon>Ascosphaeraceae</taxon>
        <taxon>Ascosphaera</taxon>
    </lineage>
</organism>
<dbReference type="InterPro" id="IPR049730">
    <property type="entry name" value="SNF2/RAD54-like_C"/>
</dbReference>
<evidence type="ECO:0000313" key="18">
    <source>
        <dbReference type="EMBL" id="KZZ94620.1"/>
    </source>
</evidence>
<dbReference type="SUPFAM" id="SSF57850">
    <property type="entry name" value="RING/U-box"/>
    <property type="match status" value="1"/>
</dbReference>
<gene>
    <name evidence="18" type="ORF">AAP_01920</name>
</gene>
<dbReference type="InterPro" id="IPR013083">
    <property type="entry name" value="Znf_RING/FYVE/PHD"/>
</dbReference>
<keyword evidence="19" id="KW-1185">Reference proteome</keyword>
<keyword evidence="6 13" id="KW-0863">Zinc-finger</keyword>